<name>A0A4P7NF82_PYROR</name>
<accession>A0A4P7NF82</accession>
<dbReference type="Proteomes" id="UP000294847">
    <property type="component" value="Chromosome 4"/>
</dbReference>
<proteinExistence type="predicted"/>
<protein>
    <submittedName>
        <fullName evidence="1">Uncharacterized protein</fullName>
    </submittedName>
</protein>
<evidence type="ECO:0000313" key="2">
    <source>
        <dbReference type="Proteomes" id="UP000294847"/>
    </source>
</evidence>
<organism evidence="1 2">
    <name type="scientific">Pyricularia oryzae</name>
    <name type="common">Rice blast fungus</name>
    <name type="synonym">Magnaporthe oryzae</name>
    <dbReference type="NCBI Taxonomy" id="318829"/>
    <lineage>
        <taxon>Eukaryota</taxon>
        <taxon>Fungi</taxon>
        <taxon>Dikarya</taxon>
        <taxon>Ascomycota</taxon>
        <taxon>Pezizomycotina</taxon>
        <taxon>Sordariomycetes</taxon>
        <taxon>Sordariomycetidae</taxon>
        <taxon>Magnaporthales</taxon>
        <taxon>Pyriculariaceae</taxon>
        <taxon>Pyricularia</taxon>
    </lineage>
</organism>
<dbReference type="EMBL" id="CP034207">
    <property type="protein sequence ID" value="QBZ60522.1"/>
    <property type="molecule type" value="Genomic_DNA"/>
</dbReference>
<dbReference type="AlphaFoldDB" id="A0A4P7NF82"/>
<gene>
    <name evidence="1" type="ORF">PoMZ_07464</name>
</gene>
<reference evidence="1 2" key="1">
    <citation type="journal article" date="2019" name="Mol. Biol. Evol.">
        <title>Blast fungal genomes show frequent chromosomal changes, gene gains and losses, and effector gene turnover.</title>
        <authorList>
            <person name="Gomez Luciano L.B."/>
            <person name="Jason Tsai I."/>
            <person name="Chuma I."/>
            <person name="Tosa Y."/>
            <person name="Chen Y.H."/>
            <person name="Li J.Y."/>
            <person name="Li M.Y."/>
            <person name="Jade Lu M.Y."/>
            <person name="Nakayashiki H."/>
            <person name="Li W.H."/>
        </authorList>
    </citation>
    <scope>NUCLEOTIDE SEQUENCE [LARGE SCALE GENOMIC DNA]</scope>
    <source>
        <strain evidence="1">MZ5-1-6</strain>
    </source>
</reference>
<evidence type="ECO:0000313" key="1">
    <source>
        <dbReference type="EMBL" id="QBZ60522.1"/>
    </source>
</evidence>
<sequence>MCGLINFRERKEKQVLTPRHACGSNRENCLRIDPGGSKLCQKAHCNKVGKPALGSSSSHLLVGPRARDQAKGDSSNAVRRKIQGEMRVRTKKQKTATKYGTLAFLVCMSIHEEAVIPSENISDPFKAFAEWLTTTRDGPAGFKDKLPIWQSAIGSRRAPGDGFSLLRLLLYWSRFVTRGAFAVPQRRLSIKGKDVPKSYIVSKAERVKAGWLAVMRDVTGEKQAPSGHPRPLSSLAANPFDFRGVRRKQRIIMGGRRGHLGPTQRVADDANMQVFPVSVPIFAGWRTREVELAMPRKGYNNIPDSAMEFYCVSSLICQPAMMIAGTWPS</sequence>